<evidence type="ECO:0000256" key="7">
    <source>
        <dbReference type="RuleBase" id="RU363032"/>
    </source>
</evidence>
<name>A0ABQ4LCG2_9BACL</name>
<keyword evidence="2 7" id="KW-0813">Transport</keyword>
<feature type="transmembrane region" description="Helical" evidence="7">
    <location>
        <begin position="12"/>
        <end position="32"/>
    </location>
</feature>
<dbReference type="PANTHER" id="PTHR43744">
    <property type="entry name" value="ABC TRANSPORTER PERMEASE PROTEIN MG189-RELATED-RELATED"/>
    <property type="match status" value="1"/>
</dbReference>
<evidence type="ECO:0000256" key="2">
    <source>
        <dbReference type="ARBA" id="ARBA00022448"/>
    </source>
</evidence>
<evidence type="ECO:0000313" key="9">
    <source>
        <dbReference type="EMBL" id="GIO53975.1"/>
    </source>
</evidence>
<feature type="transmembrane region" description="Helical" evidence="7">
    <location>
        <begin position="111"/>
        <end position="133"/>
    </location>
</feature>
<feature type="transmembrane region" description="Helical" evidence="7">
    <location>
        <begin position="186"/>
        <end position="209"/>
    </location>
</feature>
<dbReference type="PROSITE" id="PS50928">
    <property type="entry name" value="ABC_TM1"/>
    <property type="match status" value="1"/>
</dbReference>
<feature type="domain" description="ABC transmembrane type-1" evidence="8">
    <location>
        <begin position="74"/>
        <end position="266"/>
    </location>
</feature>
<dbReference type="Pfam" id="PF00528">
    <property type="entry name" value="BPD_transp_1"/>
    <property type="match status" value="1"/>
</dbReference>
<feature type="transmembrane region" description="Helical" evidence="7">
    <location>
        <begin position="145"/>
        <end position="165"/>
    </location>
</feature>
<comment type="similarity">
    <text evidence="7">Belongs to the binding-protein-dependent transport system permease family.</text>
</comment>
<feature type="transmembrane region" description="Helical" evidence="7">
    <location>
        <begin position="78"/>
        <end position="99"/>
    </location>
</feature>
<keyword evidence="6 7" id="KW-0472">Membrane</keyword>
<evidence type="ECO:0000256" key="6">
    <source>
        <dbReference type="ARBA" id="ARBA00023136"/>
    </source>
</evidence>
<dbReference type="Gene3D" id="1.10.3720.10">
    <property type="entry name" value="MetI-like"/>
    <property type="match status" value="1"/>
</dbReference>
<accession>A0ABQ4LCG2</accession>
<dbReference type="SUPFAM" id="SSF161098">
    <property type="entry name" value="MetI-like"/>
    <property type="match status" value="1"/>
</dbReference>
<organism evidence="9 10">
    <name type="scientific">Paenibacillus cineris</name>
    <dbReference type="NCBI Taxonomy" id="237530"/>
    <lineage>
        <taxon>Bacteria</taxon>
        <taxon>Bacillati</taxon>
        <taxon>Bacillota</taxon>
        <taxon>Bacilli</taxon>
        <taxon>Bacillales</taxon>
        <taxon>Paenibacillaceae</taxon>
        <taxon>Paenibacillus</taxon>
    </lineage>
</organism>
<dbReference type="InterPro" id="IPR000515">
    <property type="entry name" value="MetI-like"/>
</dbReference>
<comment type="subcellular location">
    <subcellularLocation>
        <location evidence="1 7">Cell membrane</location>
        <topology evidence="1 7">Multi-pass membrane protein</topology>
    </subcellularLocation>
</comment>
<comment type="caution">
    <text evidence="9">The sequence shown here is derived from an EMBL/GenBank/DDBJ whole genome shotgun (WGS) entry which is preliminary data.</text>
</comment>
<keyword evidence="5 7" id="KW-1133">Transmembrane helix</keyword>
<evidence type="ECO:0000256" key="3">
    <source>
        <dbReference type="ARBA" id="ARBA00022475"/>
    </source>
</evidence>
<reference evidence="9 10" key="1">
    <citation type="submission" date="2021-03" db="EMBL/GenBank/DDBJ databases">
        <title>Antimicrobial resistance genes in bacteria isolated from Japanese honey, and their potential for conferring macrolide and lincosamide resistance in the American foulbrood pathogen Paenibacillus larvae.</title>
        <authorList>
            <person name="Okamoto M."/>
            <person name="Kumagai M."/>
            <person name="Kanamori H."/>
            <person name="Takamatsu D."/>
        </authorList>
    </citation>
    <scope>NUCLEOTIDE SEQUENCE [LARGE SCALE GENOMIC DNA]</scope>
    <source>
        <strain evidence="9 10">J21TS7</strain>
    </source>
</reference>
<dbReference type="InterPro" id="IPR035906">
    <property type="entry name" value="MetI-like_sf"/>
</dbReference>
<evidence type="ECO:0000259" key="8">
    <source>
        <dbReference type="PROSITE" id="PS50928"/>
    </source>
</evidence>
<protein>
    <submittedName>
        <fullName evidence="9">ABC transporter permease</fullName>
    </submittedName>
</protein>
<keyword evidence="4 7" id="KW-0812">Transmembrane</keyword>
<dbReference type="EMBL" id="BORU01000001">
    <property type="protein sequence ID" value="GIO53975.1"/>
    <property type="molecule type" value="Genomic_DNA"/>
</dbReference>
<dbReference type="CDD" id="cd06261">
    <property type="entry name" value="TM_PBP2"/>
    <property type="match status" value="1"/>
</dbReference>
<gene>
    <name evidence="9" type="ORF">J21TS7_22930</name>
</gene>
<evidence type="ECO:0000313" key="10">
    <source>
        <dbReference type="Proteomes" id="UP000676601"/>
    </source>
</evidence>
<evidence type="ECO:0000256" key="4">
    <source>
        <dbReference type="ARBA" id="ARBA00022692"/>
    </source>
</evidence>
<keyword evidence="10" id="KW-1185">Reference proteome</keyword>
<evidence type="ECO:0000256" key="1">
    <source>
        <dbReference type="ARBA" id="ARBA00004651"/>
    </source>
</evidence>
<sequence>MLTMKGTYSKAIRHVLILLVGLAMLYPVLWLLSSSFKPNQAIFTDTGLWSHSFTFDNYKNGWKGFQGVSFSRFFGNSALISILCVLGNIVTCSLAAYAFARLEFKLKKIWFALMLVTIMLPYHVTLVPQYIIFSKLGWINTFAPLILPKWLAHDSFFILLMVQFIRGIPRELDESATIDGCGQGKLYLRIILPLLTPALISTAIFTFIWTWDDFFSQMIYISDIKLFTVQLGIRALYDPSGSSDWGALLAISVLSLLPITLIFLMFQRYFLEGIATTGLK</sequence>
<feature type="transmembrane region" description="Helical" evidence="7">
    <location>
        <begin position="245"/>
        <end position="266"/>
    </location>
</feature>
<dbReference type="PANTHER" id="PTHR43744:SF6">
    <property type="entry name" value="ABC TRANSPORTER PERMEASE PROTEIN YESQ-RELATED"/>
    <property type="match status" value="1"/>
</dbReference>
<dbReference type="Proteomes" id="UP000676601">
    <property type="component" value="Unassembled WGS sequence"/>
</dbReference>
<proteinExistence type="inferred from homology"/>
<evidence type="ECO:0000256" key="5">
    <source>
        <dbReference type="ARBA" id="ARBA00022989"/>
    </source>
</evidence>
<keyword evidence="3" id="KW-1003">Cell membrane</keyword>